<dbReference type="RefSeq" id="XP_026887873.2">
    <property type="nucleotide sequence ID" value="XM_027032072.2"/>
</dbReference>
<evidence type="ECO:0000256" key="3">
    <source>
        <dbReference type="ARBA" id="ARBA00023180"/>
    </source>
</evidence>
<organism evidence="8 9">
    <name type="scientific">Electrophorus electricus</name>
    <name type="common">Electric eel</name>
    <name type="synonym">Gymnotus electricus</name>
    <dbReference type="NCBI Taxonomy" id="8005"/>
    <lineage>
        <taxon>Eukaryota</taxon>
        <taxon>Metazoa</taxon>
        <taxon>Chordata</taxon>
        <taxon>Craniata</taxon>
        <taxon>Vertebrata</taxon>
        <taxon>Euteleostomi</taxon>
        <taxon>Actinopterygii</taxon>
        <taxon>Neopterygii</taxon>
        <taxon>Teleostei</taxon>
        <taxon>Ostariophysi</taxon>
        <taxon>Gymnotiformes</taxon>
        <taxon>Gymnotoidei</taxon>
        <taxon>Gymnotidae</taxon>
        <taxon>Electrophorus</taxon>
    </lineage>
</organism>
<dbReference type="AlphaFoldDB" id="A0A4W4ES61"/>
<protein>
    <recommendedName>
        <fullName evidence="10">Sema domain-containing protein</fullName>
    </recommendedName>
</protein>
<dbReference type="PROSITE" id="PS50835">
    <property type="entry name" value="IG_LIKE"/>
    <property type="match status" value="1"/>
</dbReference>
<sequence>MTFPELCVSLSVLWITPCISTHDGHHSEVRIKVNHIHMPFPTLQFPNPQINTMVKLVKDPSGTNIYAGSPQGLYIFKGDSGKLAPVHMPLFESDCHGKPNCEYIISVLDEGTNGNSLFMCWTGENVKKCCNVQNSNHKHVDCFIMETRVHIKEPSLHIGGMLFFTFSGVSDDQGSVGLYKYTNSSYTWPSSSDREQRYIKIIADRGSGSLKGKLYFLYIEKNTNPDPETPLWIPRVSQICMDDKGGVKNQLQFRWTSMLTARLFCGDAKKRISFTELLDVAVVETEHWNSTKIYALFRNEYNLSAICVYKMADIIYTFAKSKFIEKDEMPDSNLHRPGECVPGKNFPPNFLKFMENRPEMEDWVRPARDAVLISHHHQYTHLQVDHVEGKGTVLVIALESGRVHKVLEQDGEAFFIAEYQPFTSPTRVQSMLLDSLTKQLYVSSSSEVVRVELRNCSLYGTQCCSCVLARDPYCGWSTSSCLPAKKHSIQDLDGNCSVCQEPSKALLQDKPQNTPPTKIITEGSEVHLNCPALSHHASYTWYQGNRRRFCFSTRQGCLLVIANVSQEDQGTYRCLATENGQNLLLASYKLSINSGPCARATPLVSVCLLLLLSVIC</sequence>
<reference evidence="9" key="2">
    <citation type="journal article" date="2017" name="Sci. Adv.">
        <title>A tail of two voltages: Proteomic comparison of the three electric organs of the electric eel.</title>
        <authorList>
            <person name="Traeger L.L."/>
            <person name="Sabat G."/>
            <person name="Barrett-Wilt G.A."/>
            <person name="Wells G.B."/>
            <person name="Sussman M.R."/>
        </authorList>
    </citation>
    <scope>NUCLEOTIDE SEQUENCE [LARGE SCALE GENOMIC DNA]</scope>
</reference>
<evidence type="ECO:0000256" key="1">
    <source>
        <dbReference type="ARBA" id="ARBA00009492"/>
    </source>
</evidence>
<dbReference type="InterPro" id="IPR013783">
    <property type="entry name" value="Ig-like_fold"/>
</dbReference>
<feature type="domain" description="Ig-like" evidence="6">
    <location>
        <begin position="502"/>
        <end position="591"/>
    </location>
</feature>
<dbReference type="GO" id="GO:0030335">
    <property type="term" value="P:positive regulation of cell migration"/>
    <property type="evidence" value="ECO:0007669"/>
    <property type="project" value="TreeGrafter"/>
</dbReference>
<dbReference type="KEGG" id="eee:113591539"/>
<dbReference type="GO" id="GO:0005615">
    <property type="term" value="C:extracellular space"/>
    <property type="evidence" value="ECO:0007669"/>
    <property type="project" value="TreeGrafter"/>
</dbReference>
<comment type="caution">
    <text evidence="4">Lacks conserved residue(s) required for the propagation of feature annotation.</text>
</comment>
<dbReference type="InterPro" id="IPR036352">
    <property type="entry name" value="Semap_dom_sf"/>
</dbReference>
<evidence type="ECO:0000256" key="4">
    <source>
        <dbReference type="PROSITE-ProRule" id="PRU00352"/>
    </source>
</evidence>
<keyword evidence="2" id="KW-1015">Disulfide bond</keyword>
<gene>
    <name evidence="8" type="primary">LOC113591539</name>
</gene>
<dbReference type="InterPro" id="IPR003599">
    <property type="entry name" value="Ig_sub"/>
</dbReference>
<dbReference type="SUPFAM" id="SSF103575">
    <property type="entry name" value="Plexin repeat"/>
    <property type="match status" value="1"/>
</dbReference>
<comment type="similarity">
    <text evidence="1">Belongs to the semaphorin family.</text>
</comment>
<reference evidence="8" key="4">
    <citation type="submission" date="2025-08" db="UniProtKB">
        <authorList>
            <consortium name="Ensembl"/>
        </authorList>
    </citation>
    <scope>IDENTIFICATION</scope>
</reference>
<dbReference type="Gene3D" id="2.60.40.10">
    <property type="entry name" value="Immunoglobulins"/>
    <property type="match status" value="1"/>
</dbReference>
<evidence type="ECO:0008006" key="10">
    <source>
        <dbReference type="Google" id="ProtNLM"/>
    </source>
</evidence>
<dbReference type="GO" id="GO:0043931">
    <property type="term" value="P:ossification involved in bone maturation"/>
    <property type="evidence" value="ECO:0007669"/>
    <property type="project" value="TreeGrafter"/>
</dbReference>
<dbReference type="Proteomes" id="UP000314983">
    <property type="component" value="Chromosome 4"/>
</dbReference>
<reference evidence="9" key="1">
    <citation type="journal article" date="2014" name="Science">
        <title>Nonhuman genetics. Genomic basis for the convergent evolution of electric organs.</title>
        <authorList>
            <person name="Gallant J.R."/>
            <person name="Traeger L.L."/>
            <person name="Volkening J.D."/>
            <person name="Moffett H."/>
            <person name="Chen P.H."/>
            <person name="Novina C.D."/>
            <person name="Phillips G.N.Jr."/>
            <person name="Anand R."/>
            <person name="Wells G.B."/>
            <person name="Pinch M."/>
            <person name="Guth R."/>
            <person name="Unguez G.A."/>
            <person name="Albert J.S."/>
            <person name="Zakon H.H."/>
            <person name="Samanta M.P."/>
            <person name="Sussman M.R."/>
        </authorList>
    </citation>
    <scope>NUCLEOTIDE SEQUENCE [LARGE SCALE GENOMIC DNA]</scope>
</reference>
<evidence type="ECO:0000313" key="8">
    <source>
        <dbReference type="Ensembl" id="ENSEEEP00000015063.2"/>
    </source>
</evidence>
<dbReference type="SMART" id="SM00630">
    <property type="entry name" value="Sema"/>
    <property type="match status" value="1"/>
</dbReference>
<accession>A0A4W4ES61</accession>
<dbReference type="InterPro" id="IPR016201">
    <property type="entry name" value="PSI"/>
</dbReference>
<evidence type="ECO:0000259" key="6">
    <source>
        <dbReference type="PROSITE" id="PS50835"/>
    </source>
</evidence>
<dbReference type="FunFam" id="2.60.40.10:FF:001170">
    <property type="entry name" value="Sema domain, immunoglobulin domain (Ig), short basic domain, secreted, (Semaphorin) 3F"/>
    <property type="match status" value="1"/>
</dbReference>
<dbReference type="GO" id="GO:0045499">
    <property type="term" value="F:chemorepellent activity"/>
    <property type="evidence" value="ECO:0007669"/>
    <property type="project" value="TreeGrafter"/>
</dbReference>
<dbReference type="PANTHER" id="PTHR11036">
    <property type="entry name" value="SEMAPHORIN"/>
    <property type="match status" value="1"/>
</dbReference>
<proteinExistence type="inferred from homology"/>
<dbReference type="GO" id="GO:0007411">
    <property type="term" value="P:axon guidance"/>
    <property type="evidence" value="ECO:0007669"/>
    <property type="project" value="UniProtKB-ARBA"/>
</dbReference>
<dbReference type="SMART" id="SM00409">
    <property type="entry name" value="IG"/>
    <property type="match status" value="1"/>
</dbReference>
<keyword evidence="9" id="KW-1185">Reference proteome</keyword>
<dbReference type="SUPFAM" id="SSF48726">
    <property type="entry name" value="Immunoglobulin"/>
    <property type="match status" value="1"/>
</dbReference>
<dbReference type="InterPro" id="IPR001627">
    <property type="entry name" value="Semap_dom"/>
</dbReference>
<dbReference type="GeneID" id="113591539"/>
<dbReference type="STRING" id="8005.ENSEEEP00000015063"/>
<dbReference type="InterPro" id="IPR015943">
    <property type="entry name" value="WD40/YVTN_repeat-like_dom_sf"/>
</dbReference>
<evidence type="ECO:0000259" key="7">
    <source>
        <dbReference type="PROSITE" id="PS51004"/>
    </source>
</evidence>
<feature type="domain" description="Sema" evidence="7">
    <location>
        <begin position="30"/>
        <end position="453"/>
    </location>
</feature>
<dbReference type="GO" id="GO:0030215">
    <property type="term" value="F:semaphorin receptor binding"/>
    <property type="evidence" value="ECO:0007669"/>
    <property type="project" value="InterPro"/>
</dbReference>
<dbReference type="InterPro" id="IPR007110">
    <property type="entry name" value="Ig-like_dom"/>
</dbReference>
<dbReference type="GeneTree" id="ENSGT00940000158358"/>
<evidence type="ECO:0000256" key="5">
    <source>
        <dbReference type="SAM" id="SignalP"/>
    </source>
</evidence>
<evidence type="ECO:0000256" key="2">
    <source>
        <dbReference type="ARBA" id="ARBA00023157"/>
    </source>
</evidence>
<dbReference type="Gene3D" id="3.30.1680.10">
    <property type="entry name" value="ligand-binding face of the semaphorins, domain 2"/>
    <property type="match status" value="1"/>
</dbReference>
<dbReference type="InterPro" id="IPR003598">
    <property type="entry name" value="Ig_sub2"/>
</dbReference>
<dbReference type="OMA" id="TPLWIPR"/>
<reference evidence="8" key="5">
    <citation type="submission" date="2025-09" db="UniProtKB">
        <authorList>
            <consortium name="Ensembl"/>
        </authorList>
    </citation>
    <scope>IDENTIFICATION</scope>
</reference>
<dbReference type="PANTHER" id="PTHR11036:SF144">
    <property type="entry name" value="SEMAPHORIN-7A-LIKE"/>
    <property type="match status" value="1"/>
</dbReference>
<reference evidence="8" key="3">
    <citation type="submission" date="2020-05" db="EMBL/GenBank/DDBJ databases">
        <title>Electrophorus electricus (electric eel) genome, fEleEle1, primary haplotype.</title>
        <authorList>
            <person name="Myers G."/>
            <person name="Meyer A."/>
            <person name="Fedrigo O."/>
            <person name="Formenti G."/>
            <person name="Rhie A."/>
            <person name="Tracey A."/>
            <person name="Sims Y."/>
            <person name="Jarvis E.D."/>
        </authorList>
    </citation>
    <scope>NUCLEOTIDE SEQUENCE [LARGE SCALE GENOMIC DNA]</scope>
</reference>
<dbReference type="GO" id="GO:0005886">
    <property type="term" value="C:plasma membrane"/>
    <property type="evidence" value="ECO:0007669"/>
    <property type="project" value="TreeGrafter"/>
</dbReference>
<dbReference type="InterPro" id="IPR036179">
    <property type="entry name" value="Ig-like_dom_sf"/>
</dbReference>
<dbReference type="PROSITE" id="PS51004">
    <property type="entry name" value="SEMA"/>
    <property type="match status" value="1"/>
</dbReference>
<dbReference type="SMART" id="SM00408">
    <property type="entry name" value="IGc2"/>
    <property type="match status" value="1"/>
</dbReference>
<name>A0A4W4ES61_ELEEL</name>
<dbReference type="Ensembl" id="ENSEEET00000015242.2">
    <property type="protein sequence ID" value="ENSEEEP00000015063.2"/>
    <property type="gene ID" value="ENSEEEG00000007493.2"/>
</dbReference>
<dbReference type="SUPFAM" id="SSF101912">
    <property type="entry name" value="Sema domain"/>
    <property type="match status" value="1"/>
</dbReference>
<dbReference type="GO" id="GO:0000122">
    <property type="term" value="P:negative regulation of transcription by RNA polymerase II"/>
    <property type="evidence" value="ECO:0007669"/>
    <property type="project" value="TreeGrafter"/>
</dbReference>
<dbReference type="Gene3D" id="2.130.10.10">
    <property type="entry name" value="YVTN repeat-like/Quinoprotein amine dehydrogenase"/>
    <property type="match status" value="1"/>
</dbReference>
<dbReference type="GO" id="GO:0071526">
    <property type="term" value="P:semaphorin-plexin signaling pathway"/>
    <property type="evidence" value="ECO:0007669"/>
    <property type="project" value="TreeGrafter"/>
</dbReference>
<dbReference type="SMART" id="SM00423">
    <property type="entry name" value="PSI"/>
    <property type="match status" value="1"/>
</dbReference>
<feature type="chain" id="PRO_5044224221" description="Sema domain-containing protein" evidence="5">
    <location>
        <begin position="21"/>
        <end position="616"/>
    </location>
</feature>
<feature type="signal peptide" evidence="5">
    <location>
        <begin position="1"/>
        <end position="20"/>
    </location>
</feature>
<dbReference type="Pfam" id="PF13895">
    <property type="entry name" value="Ig_2"/>
    <property type="match status" value="1"/>
</dbReference>
<evidence type="ECO:0000313" key="9">
    <source>
        <dbReference type="Proteomes" id="UP000314983"/>
    </source>
</evidence>
<keyword evidence="3" id="KW-0325">Glycoprotein</keyword>
<dbReference type="GO" id="GO:0001755">
    <property type="term" value="P:neural crest cell migration"/>
    <property type="evidence" value="ECO:0007669"/>
    <property type="project" value="TreeGrafter"/>
</dbReference>
<dbReference type="Pfam" id="PF01403">
    <property type="entry name" value="Sema"/>
    <property type="match status" value="1"/>
</dbReference>
<keyword evidence="5" id="KW-0732">Signal</keyword>
<dbReference type="InterPro" id="IPR027231">
    <property type="entry name" value="Semaphorin"/>
</dbReference>